<dbReference type="AlphaFoldDB" id="A0A8S2Y4C8"/>
<comment type="caution">
    <text evidence="2">The sequence shown here is derived from an EMBL/GenBank/DDBJ whole genome shotgun (WGS) entry which is preliminary data.</text>
</comment>
<accession>A0A8S2Y4C8</accession>
<dbReference type="Proteomes" id="UP000681720">
    <property type="component" value="Unassembled WGS sequence"/>
</dbReference>
<evidence type="ECO:0000313" key="3">
    <source>
        <dbReference type="Proteomes" id="UP000681720"/>
    </source>
</evidence>
<dbReference type="EMBL" id="CAJOBJ010087055">
    <property type="protein sequence ID" value="CAF4525011.1"/>
    <property type="molecule type" value="Genomic_DNA"/>
</dbReference>
<name>A0A8S2Y4C8_9BILA</name>
<dbReference type="Gene3D" id="3.30.420.10">
    <property type="entry name" value="Ribonuclease H-like superfamily/Ribonuclease H"/>
    <property type="match status" value="1"/>
</dbReference>
<dbReference type="GO" id="GO:0003676">
    <property type="term" value="F:nucleic acid binding"/>
    <property type="evidence" value="ECO:0007669"/>
    <property type="project" value="InterPro"/>
</dbReference>
<feature type="non-terminal residue" evidence="2">
    <location>
        <position position="1"/>
    </location>
</feature>
<reference evidence="2" key="1">
    <citation type="submission" date="2021-02" db="EMBL/GenBank/DDBJ databases">
        <authorList>
            <person name="Nowell W R."/>
        </authorList>
    </citation>
    <scope>NUCLEOTIDE SEQUENCE</scope>
</reference>
<dbReference type="InterPro" id="IPR036397">
    <property type="entry name" value="RNaseH_sf"/>
</dbReference>
<evidence type="ECO:0000256" key="1">
    <source>
        <dbReference type="SAM" id="MobiDB-lite"/>
    </source>
</evidence>
<organism evidence="2 3">
    <name type="scientific">Rotaria magnacalcarata</name>
    <dbReference type="NCBI Taxonomy" id="392030"/>
    <lineage>
        <taxon>Eukaryota</taxon>
        <taxon>Metazoa</taxon>
        <taxon>Spiralia</taxon>
        <taxon>Gnathifera</taxon>
        <taxon>Rotifera</taxon>
        <taxon>Eurotatoria</taxon>
        <taxon>Bdelloidea</taxon>
        <taxon>Philodinida</taxon>
        <taxon>Philodinidae</taxon>
        <taxon>Rotaria</taxon>
    </lineage>
</organism>
<gene>
    <name evidence="2" type="ORF">GIL414_LOCUS35783</name>
</gene>
<feature type="region of interest" description="Disordered" evidence="1">
    <location>
        <begin position="1"/>
        <end position="24"/>
    </location>
</feature>
<sequence length="425" mass="47150">MIRQYGSIKLSSPPGRPRIARTSENNRKVLPVALEYGNKVFGNDWIFQQDGAKPHQHYLTQQWCRNSFPSFIHKDCWPPNSPDLNPLDYSIWDELANAIDWNKVKSKSTLIQQLNSSVKGFPPVMCSTCPSGFTLIDFDELMDDAMSPIQSLYRGLEWTNLFVIDVSRYPESGYTTALSSGRNVGVNGYGNLMSISAGISSSLEAFSIKSFVAAAAWNNDLQLSMTGERSGLRVHNKTITLQVKSATNVVLDWRNIDKISFKTFGGTAATLGHDDTHFGMDNLCITTGSEEPQELVYKCDYWGDPQLIQFPKAAGSIASSTWCQITGSSVLYQSSYVLINVVNSGSQRGDIVTSFAMTFYNDDNISLCTLTPSDMTGIPQSCGPDVRISKTGYDLNVAYRKTPFSAWIRYSSWGGGHYKFTLFAT</sequence>
<evidence type="ECO:0000313" key="2">
    <source>
        <dbReference type="EMBL" id="CAF4525011.1"/>
    </source>
</evidence>
<protein>
    <submittedName>
        <fullName evidence="2">Uncharacterized protein</fullName>
    </submittedName>
</protein>
<proteinExistence type="predicted"/>